<dbReference type="Gene3D" id="3.40.50.10540">
    <property type="entry name" value="Crotonobetainyl-coa:carnitine coa-transferase, domain 1"/>
    <property type="match status" value="1"/>
</dbReference>
<dbReference type="InterPro" id="IPR044855">
    <property type="entry name" value="CoA-Trfase_III_dom3_sf"/>
</dbReference>
<dbReference type="InterPro" id="IPR023606">
    <property type="entry name" value="CoA-Trfase_III_dom_1_sf"/>
</dbReference>
<comment type="caution">
    <text evidence="1">The sequence shown here is derived from an EMBL/GenBank/DDBJ whole genome shotgun (WGS) entry which is preliminary data.</text>
</comment>
<evidence type="ECO:0000313" key="2">
    <source>
        <dbReference type="Proteomes" id="UP000185578"/>
    </source>
</evidence>
<protein>
    <submittedName>
        <fullName evidence="1">CoA transferase</fullName>
    </submittedName>
</protein>
<dbReference type="PANTHER" id="PTHR48228:SF5">
    <property type="entry name" value="ALPHA-METHYLACYL-COA RACEMASE"/>
    <property type="match status" value="1"/>
</dbReference>
<dbReference type="InterPro" id="IPR003673">
    <property type="entry name" value="CoA-Trfase_fam_III"/>
</dbReference>
<dbReference type="Gene3D" id="3.30.1540.10">
    <property type="entry name" value="formyl-coa transferase, domain 3"/>
    <property type="match status" value="1"/>
</dbReference>
<evidence type="ECO:0000313" key="1">
    <source>
        <dbReference type="EMBL" id="OLF53274.1"/>
    </source>
</evidence>
<dbReference type="SUPFAM" id="SSF89796">
    <property type="entry name" value="CoA-transferase family III (CaiB/BaiF)"/>
    <property type="match status" value="1"/>
</dbReference>
<gene>
    <name evidence="1" type="ORF">BTN82_18285</name>
</gene>
<dbReference type="Pfam" id="PF02515">
    <property type="entry name" value="CoA_transf_3"/>
    <property type="match status" value="1"/>
</dbReference>
<proteinExistence type="predicted"/>
<accession>A0A1Q8EN99</accession>
<dbReference type="InterPro" id="IPR050509">
    <property type="entry name" value="CoA-transferase_III"/>
</dbReference>
<dbReference type="RefSeq" id="WP_075120574.1">
    <property type="nucleotide sequence ID" value="NZ_MSCT01000016.1"/>
</dbReference>
<organism evidence="1 2">
    <name type="scientific">Pseudomonas chlororaphis</name>
    <dbReference type="NCBI Taxonomy" id="587753"/>
    <lineage>
        <taxon>Bacteria</taxon>
        <taxon>Pseudomonadati</taxon>
        <taxon>Pseudomonadota</taxon>
        <taxon>Gammaproteobacteria</taxon>
        <taxon>Pseudomonadales</taxon>
        <taxon>Pseudomonadaceae</taxon>
        <taxon>Pseudomonas</taxon>
    </lineage>
</organism>
<dbReference type="OrthoDB" id="9058532at2"/>
<reference evidence="1 2" key="1">
    <citation type="submission" date="2016-12" db="EMBL/GenBank/DDBJ databases">
        <authorList>
            <person name="Song W.-J."/>
            <person name="Kurnit D.M."/>
        </authorList>
    </citation>
    <scope>NUCLEOTIDE SEQUENCE [LARGE SCALE GENOMIC DNA]</scope>
    <source>
        <strain evidence="1 2">PCL1601</strain>
    </source>
</reference>
<dbReference type="EMBL" id="MSCT01000016">
    <property type="protein sequence ID" value="OLF53274.1"/>
    <property type="molecule type" value="Genomic_DNA"/>
</dbReference>
<dbReference type="PANTHER" id="PTHR48228">
    <property type="entry name" value="SUCCINYL-COA--D-CITRAMALATE COA-TRANSFERASE"/>
    <property type="match status" value="1"/>
</dbReference>
<name>A0A1Q8EN99_9PSED</name>
<dbReference type="Proteomes" id="UP000185578">
    <property type="component" value="Unassembled WGS sequence"/>
</dbReference>
<keyword evidence="1" id="KW-0808">Transferase</keyword>
<dbReference type="GO" id="GO:0016740">
    <property type="term" value="F:transferase activity"/>
    <property type="evidence" value="ECO:0007669"/>
    <property type="project" value="UniProtKB-KW"/>
</dbReference>
<dbReference type="AlphaFoldDB" id="A0A1Q8EN99"/>
<sequence>MGPLAGLKIVEFEGIGPGPLAGMLLADMGAEVTVIARKGGVALAKQLGGDVGLDILQRGKHRVVIDLKQPEGVALALDLLVQADALIEGNRPGVMERLGLGPEQCLEKNPRLIYGRLTGWGQDGPLAQAAGHDLNYLALTGLLGLTGGRSVPPRPPATLAGDAIGALGMAFGIVSAVFEARHSGKGQVVDTAIVDMVAVLGSIAHFIHAAGQIGGPRPSAFYDSPFYDLFQCADGEWISLAPLEPQFYAQLVARLELADVLPEAQYDLTQWPTLKERLTLLFGSQPRAHWCALLEGSDACFAPVLSPSEAAAHPHNVARGTFQAEPVIQANPAPRFSRTPGTVRHVDSQEPAPLLAAVAAQRLERLRQAGVLA</sequence>